<keyword evidence="1" id="KW-0143">Chaperone</keyword>
<reference evidence="3 4" key="1">
    <citation type="journal article" date="2017" name="Mol. Plant">
        <title>The Genome of Medicinal Plant Macleaya cordata Provides New Insights into Benzylisoquinoline Alkaloids Metabolism.</title>
        <authorList>
            <person name="Liu X."/>
            <person name="Liu Y."/>
            <person name="Huang P."/>
            <person name="Ma Y."/>
            <person name="Qing Z."/>
            <person name="Tang Q."/>
            <person name="Cao H."/>
            <person name="Cheng P."/>
            <person name="Zheng Y."/>
            <person name="Yuan Z."/>
            <person name="Zhou Y."/>
            <person name="Liu J."/>
            <person name="Tang Z."/>
            <person name="Zhuo Y."/>
            <person name="Zhang Y."/>
            <person name="Yu L."/>
            <person name="Huang J."/>
            <person name="Yang P."/>
            <person name="Peng Q."/>
            <person name="Zhang J."/>
            <person name="Jiang W."/>
            <person name="Zhang Z."/>
            <person name="Lin K."/>
            <person name="Ro D.K."/>
            <person name="Chen X."/>
            <person name="Xiong X."/>
            <person name="Shang Y."/>
            <person name="Huang S."/>
            <person name="Zeng J."/>
        </authorList>
    </citation>
    <scope>NUCLEOTIDE SEQUENCE [LARGE SCALE GENOMIC DNA]</scope>
    <source>
        <strain evidence="4">cv. BLH2017</strain>
        <tissue evidence="3">Root</tissue>
    </source>
</reference>
<dbReference type="PRINTS" id="PR00625">
    <property type="entry name" value="JDOMAIN"/>
</dbReference>
<dbReference type="OrthoDB" id="10256793at2759"/>
<evidence type="ECO:0000259" key="2">
    <source>
        <dbReference type="PROSITE" id="PS50076"/>
    </source>
</evidence>
<dbReference type="PANTHER" id="PTHR44145:SF3">
    <property type="entry name" value="DNAJ HOMOLOG SUBFAMILY A MEMBER 3, MITOCHONDRIAL"/>
    <property type="match status" value="1"/>
</dbReference>
<dbReference type="SMART" id="SM00271">
    <property type="entry name" value="DnaJ"/>
    <property type="match status" value="1"/>
</dbReference>
<dbReference type="STRING" id="56857.A0A200QFK4"/>
<dbReference type="InterPro" id="IPR001623">
    <property type="entry name" value="DnaJ_domain"/>
</dbReference>
<dbReference type="SUPFAM" id="SSF46565">
    <property type="entry name" value="Chaperone J-domain"/>
    <property type="match status" value="1"/>
</dbReference>
<dbReference type="PANTHER" id="PTHR44145">
    <property type="entry name" value="DNAJ HOMOLOG SUBFAMILY A MEMBER 3, MITOCHONDRIAL"/>
    <property type="match status" value="1"/>
</dbReference>
<dbReference type="Pfam" id="PF00226">
    <property type="entry name" value="DnaJ"/>
    <property type="match status" value="1"/>
</dbReference>
<dbReference type="InParanoid" id="A0A200QFK4"/>
<sequence length="366" mass="40828">MVPSNGTTRLTYWPITRRRSLGTKLLGDYSPNRSFVSCRKVFGYIMTSSLDQNTNLIWSSSSTSTRTSISGVLKNGVVLQYYGNLWGATTTTRAIHASTGPELLSSMSSSSRDYYNVLGLSNKNSNSLSEIKKAYYALAKKLHPDKNDQGDAKEKNKLFLEVQKAYEVLKDEAKRLVYDKVGHDAFEQGTARRGHVGVQFDDGGFGPFMVILVRSGGGKDGGDDLHFSRSRLRAFRVRYLLGKRVFEVKDWVVLELSKVEAVEGCTKTVTFQTSLYCEACSSVLWPPPLRTGSLLWCEYEKSKCNTDVFARFICKKCKGDGVVLSSKTSLKIDVMPGVNDTDKLVIDRTLTGETYNITIKVQEEEV</sequence>
<comment type="caution">
    <text evidence="3">The sequence shown here is derived from an EMBL/GenBank/DDBJ whole genome shotgun (WGS) entry which is preliminary data.</text>
</comment>
<keyword evidence="4" id="KW-1185">Reference proteome</keyword>
<dbReference type="PROSITE" id="PS50076">
    <property type="entry name" value="DNAJ_2"/>
    <property type="match status" value="1"/>
</dbReference>
<dbReference type="Gene3D" id="1.10.287.110">
    <property type="entry name" value="DnaJ domain"/>
    <property type="match status" value="1"/>
</dbReference>
<protein>
    <submittedName>
        <fullName evidence="3">DnaJ domain</fullName>
    </submittedName>
</protein>
<dbReference type="CDD" id="cd06257">
    <property type="entry name" value="DnaJ"/>
    <property type="match status" value="1"/>
</dbReference>
<dbReference type="Proteomes" id="UP000195402">
    <property type="component" value="Unassembled WGS sequence"/>
</dbReference>
<accession>A0A200QFK4</accession>
<dbReference type="InterPro" id="IPR036869">
    <property type="entry name" value="J_dom_sf"/>
</dbReference>
<name>A0A200QFK4_MACCD</name>
<dbReference type="InterPro" id="IPR051938">
    <property type="entry name" value="Apopto_cytoskel_mod"/>
</dbReference>
<evidence type="ECO:0000313" key="4">
    <source>
        <dbReference type="Proteomes" id="UP000195402"/>
    </source>
</evidence>
<organism evidence="3 4">
    <name type="scientific">Macleaya cordata</name>
    <name type="common">Five-seeded plume-poppy</name>
    <name type="synonym">Bocconia cordata</name>
    <dbReference type="NCBI Taxonomy" id="56857"/>
    <lineage>
        <taxon>Eukaryota</taxon>
        <taxon>Viridiplantae</taxon>
        <taxon>Streptophyta</taxon>
        <taxon>Embryophyta</taxon>
        <taxon>Tracheophyta</taxon>
        <taxon>Spermatophyta</taxon>
        <taxon>Magnoliopsida</taxon>
        <taxon>Ranunculales</taxon>
        <taxon>Papaveraceae</taxon>
        <taxon>Papaveroideae</taxon>
        <taxon>Macleaya</taxon>
    </lineage>
</organism>
<evidence type="ECO:0000256" key="1">
    <source>
        <dbReference type="ARBA" id="ARBA00023186"/>
    </source>
</evidence>
<evidence type="ECO:0000313" key="3">
    <source>
        <dbReference type="EMBL" id="OVA09268.1"/>
    </source>
</evidence>
<feature type="domain" description="J" evidence="2">
    <location>
        <begin position="113"/>
        <end position="182"/>
    </location>
</feature>
<gene>
    <name evidence="3" type="ORF">BVC80_1785g57</name>
</gene>
<dbReference type="AlphaFoldDB" id="A0A200QFK4"/>
<dbReference type="EMBL" id="MVGT01002161">
    <property type="protein sequence ID" value="OVA09268.1"/>
    <property type="molecule type" value="Genomic_DNA"/>
</dbReference>
<proteinExistence type="predicted"/>